<dbReference type="AlphaFoldDB" id="A0A3E2BKX1"/>
<keyword evidence="7" id="KW-0227">DNA damage</keyword>
<keyword evidence="11" id="KW-0234">DNA repair</keyword>
<evidence type="ECO:0000313" key="13">
    <source>
        <dbReference type="EMBL" id="RFT15393.1"/>
    </source>
</evidence>
<dbReference type="GO" id="GO:0004844">
    <property type="term" value="F:uracil DNA N-glycosylase activity"/>
    <property type="evidence" value="ECO:0007669"/>
    <property type="project" value="UniProtKB-EC"/>
</dbReference>
<dbReference type="CDD" id="cd10030">
    <property type="entry name" value="UDG-F4_TTUDGA_SPO1dp_like"/>
    <property type="match status" value="1"/>
</dbReference>
<accession>A0A3E2BKX1</accession>
<dbReference type="Pfam" id="PF03167">
    <property type="entry name" value="UDG"/>
    <property type="match status" value="1"/>
</dbReference>
<dbReference type="Gene3D" id="3.40.470.10">
    <property type="entry name" value="Uracil-DNA glycosylase-like domain"/>
    <property type="match status" value="1"/>
</dbReference>
<evidence type="ECO:0000259" key="12">
    <source>
        <dbReference type="SMART" id="SM00986"/>
    </source>
</evidence>
<evidence type="ECO:0000256" key="1">
    <source>
        <dbReference type="ARBA" id="ARBA00001400"/>
    </source>
</evidence>
<dbReference type="PANTHER" id="PTHR33693:SF1">
    <property type="entry name" value="TYPE-4 URACIL-DNA GLYCOSYLASE"/>
    <property type="match status" value="1"/>
</dbReference>
<gene>
    <name evidence="13" type="ORF">OP8BY_0283</name>
</gene>
<organism evidence="13 14">
    <name type="scientific">Candidatus Saccharicenans subterraneus</name>
    <dbReference type="NCBI Taxonomy" id="2508984"/>
    <lineage>
        <taxon>Bacteria</taxon>
        <taxon>Candidatus Aminicenantota</taxon>
        <taxon>Candidatus Aminicenantia</taxon>
        <taxon>Candidatus Aminicenantales</taxon>
        <taxon>Candidatus Saccharicenantaceae</taxon>
        <taxon>Candidatus Saccharicenans</taxon>
    </lineage>
</organism>
<dbReference type="SUPFAM" id="SSF52141">
    <property type="entry name" value="Uracil-DNA glycosylase-like"/>
    <property type="match status" value="1"/>
</dbReference>
<dbReference type="GO" id="GO:0051539">
    <property type="term" value="F:4 iron, 4 sulfur cluster binding"/>
    <property type="evidence" value="ECO:0007669"/>
    <property type="project" value="UniProtKB-KW"/>
</dbReference>
<dbReference type="SMART" id="SM00987">
    <property type="entry name" value="UreE_C"/>
    <property type="match status" value="1"/>
</dbReference>
<protein>
    <recommendedName>
        <fullName evidence="4">Type-4 uracil-DNA glycosylase</fullName>
        <ecNumber evidence="3">3.2.2.27</ecNumber>
    </recommendedName>
</protein>
<evidence type="ECO:0000313" key="14">
    <source>
        <dbReference type="Proteomes" id="UP000257323"/>
    </source>
</evidence>
<keyword evidence="5" id="KW-0004">4Fe-4S</keyword>
<keyword evidence="8" id="KW-0378">Hydrolase</keyword>
<evidence type="ECO:0000256" key="5">
    <source>
        <dbReference type="ARBA" id="ARBA00022485"/>
    </source>
</evidence>
<reference evidence="13 14" key="1">
    <citation type="submission" date="2018-08" db="EMBL/GenBank/DDBJ databases">
        <title>Genome analysis of the thermophilic bacterium of the candidate phylum Aminicenantes from deep subsurface aquifer revealed its physiology and ecological role.</title>
        <authorList>
            <person name="Kadnikov V.V."/>
            <person name="Mardanov A.V."/>
            <person name="Beletsky A.V."/>
            <person name="Karnachuk O.V."/>
            <person name="Ravin N.V."/>
        </authorList>
    </citation>
    <scope>NUCLEOTIDE SEQUENCE [LARGE SCALE GENOMIC DNA]</scope>
    <source>
        <strain evidence="13">BY38</strain>
    </source>
</reference>
<evidence type="ECO:0000256" key="10">
    <source>
        <dbReference type="ARBA" id="ARBA00023014"/>
    </source>
</evidence>
<dbReference type="InterPro" id="IPR051536">
    <property type="entry name" value="UDG_Type-4/5"/>
</dbReference>
<dbReference type="NCBIfam" id="TIGR00758">
    <property type="entry name" value="UDG_fam4"/>
    <property type="match status" value="1"/>
</dbReference>
<evidence type="ECO:0000256" key="3">
    <source>
        <dbReference type="ARBA" id="ARBA00012030"/>
    </source>
</evidence>
<dbReference type="GO" id="GO:0046872">
    <property type="term" value="F:metal ion binding"/>
    <property type="evidence" value="ECO:0007669"/>
    <property type="project" value="UniProtKB-KW"/>
</dbReference>
<evidence type="ECO:0000256" key="4">
    <source>
        <dbReference type="ARBA" id="ARBA00019403"/>
    </source>
</evidence>
<dbReference type="InterPro" id="IPR005273">
    <property type="entry name" value="Ura-DNA_glyco_family4"/>
</dbReference>
<keyword evidence="6" id="KW-0479">Metal-binding</keyword>
<dbReference type="EC" id="3.2.2.27" evidence="3"/>
<comment type="catalytic activity">
    <reaction evidence="1">
        <text>Hydrolyzes single-stranded DNA or mismatched double-stranded DNA and polynucleotides, releasing free uracil.</text>
        <dbReference type="EC" id="3.2.2.27"/>
    </reaction>
</comment>
<name>A0A3E2BKX1_9BACT</name>
<evidence type="ECO:0000256" key="2">
    <source>
        <dbReference type="ARBA" id="ARBA00006521"/>
    </source>
</evidence>
<evidence type="ECO:0000256" key="9">
    <source>
        <dbReference type="ARBA" id="ARBA00023004"/>
    </source>
</evidence>
<dbReference type="InterPro" id="IPR036895">
    <property type="entry name" value="Uracil-DNA_glycosylase-like_sf"/>
</dbReference>
<dbReference type="PANTHER" id="PTHR33693">
    <property type="entry name" value="TYPE-5 URACIL-DNA GLYCOSYLASE"/>
    <property type="match status" value="1"/>
</dbReference>
<dbReference type="EMBL" id="QUAH01000009">
    <property type="protein sequence ID" value="RFT15393.1"/>
    <property type="molecule type" value="Genomic_DNA"/>
</dbReference>
<dbReference type="Proteomes" id="UP000257323">
    <property type="component" value="Unassembled WGS sequence"/>
</dbReference>
<evidence type="ECO:0000256" key="7">
    <source>
        <dbReference type="ARBA" id="ARBA00022763"/>
    </source>
</evidence>
<dbReference type="SMART" id="SM00986">
    <property type="entry name" value="UDG"/>
    <property type="match status" value="1"/>
</dbReference>
<keyword evidence="9" id="KW-0408">Iron</keyword>
<dbReference type="InterPro" id="IPR005122">
    <property type="entry name" value="Uracil-DNA_glycosylase-like"/>
</dbReference>
<comment type="similarity">
    <text evidence="2">Belongs to the uracil-DNA glycosylase (UDG) superfamily. Type 4 (UDGa) family.</text>
</comment>
<proteinExistence type="inferred from homology"/>
<sequence>MNEKEKIDSRQELKARLEFFRDLGVEFLVSPRKKAGKSQTAAVESPLLIAGGFSGGPATADSEEWERLIRKIMSCQACPLFKGRTQAVPGEGNRQAKLMFVGEAPGRDEDLQGRPFVGRAGQLLTKIIQAMGFSRDQVYIANVIKCRPPENRTPRPDEVKACSPYLLRQIELIKPRVIVALGKVATDFLLQSPKSMSELRGNFGEFQGIPVMPTFHPSYLVRNEGNKEIKKMVWEDMKKVLKLLES</sequence>
<feature type="domain" description="Uracil-DNA glycosylase-like" evidence="12">
    <location>
        <begin position="89"/>
        <end position="238"/>
    </location>
</feature>
<keyword evidence="10" id="KW-0411">Iron-sulfur</keyword>
<comment type="caution">
    <text evidence="13">The sequence shown here is derived from an EMBL/GenBank/DDBJ whole genome shotgun (WGS) entry which is preliminary data.</text>
</comment>
<evidence type="ECO:0000256" key="6">
    <source>
        <dbReference type="ARBA" id="ARBA00022723"/>
    </source>
</evidence>
<evidence type="ECO:0000256" key="11">
    <source>
        <dbReference type="ARBA" id="ARBA00023204"/>
    </source>
</evidence>
<dbReference type="GO" id="GO:0006281">
    <property type="term" value="P:DNA repair"/>
    <property type="evidence" value="ECO:0007669"/>
    <property type="project" value="UniProtKB-KW"/>
</dbReference>
<evidence type="ECO:0000256" key="8">
    <source>
        <dbReference type="ARBA" id="ARBA00022801"/>
    </source>
</evidence>